<keyword evidence="2" id="KW-1185">Reference proteome</keyword>
<name>A0A4P6XPM4_9ASCO</name>
<dbReference type="EMBL" id="CP034459">
    <property type="protein sequence ID" value="QBM89330.1"/>
    <property type="molecule type" value="Genomic_DNA"/>
</dbReference>
<reference evidence="2" key="1">
    <citation type="submission" date="2019-03" db="EMBL/GenBank/DDBJ databases">
        <title>Snf2 controls pulcherriminic acid biosynthesis and connects pigmentation and antifungal activity of the yeast Metschnikowia pulcherrima.</title>
        <authorList>
            <person name="Gore-Lloyd D."/>
            <person name="Sumann I."/>
            <person name="Brachmann A.O."/>
            <person name="Schneeberger K."/>
            <person name="Ortiz-Merino R.A."/>
            <person name="Moreno-Beltran M."/>
            <person name="Schlaefli M."/>
            <person name="Kirner P."/>
            <person name="Santos Kron A."/>
            <person name="Wolfe K.H."/>
            <person name="Piel J."/>
            <person name="Ahrens C.H."/>
            <person name="Henk D."/>
            <person name="Freimoser F.M."/>
        </authorList>
    </citation>
    <scope>NUCLEOTIDE SEQUENCE [LARGE SCALE GENOMIC DNA]</scope>
    <source>
        <strain evidence="2">APC 1.2</strain>
    </source>
</reference>
<accession>A0A4P6XPM4</accession>
<sequence>MSHARSSPGPSLAEFHDDNDHKLLMAQIDAHLNEHLAPYALVSGKAELYHALQQFSDTAMEYFCILAKTGIEGHHWLWLNVLYRLAGVSNRLVDEKNSLSLDTDMNLTSSSAYLTPLIQQVARHCEMFFEAVDVAFLAREKEARGLFLKCVSESLSLSMPEQIHLKHGSLVVSTVQAVSRLYADLSARYAEDDILLHVGKVEMLPTLVNIGKTAFLSGAPSAVLPLVLATENPPVSESFLPELVLDPSVTLPLITDYYRYYAFCLVTSVVEGATIDERAANKADTFLKVLLNLPHLHLSNYMADTSSELASSETKLVSSSDREEIAFFYLINYLLRMRKLADFVEPEKYFVHERRFFVASFNRRCGAELDFSVSASLSRTGSVVSMTRAAETAIGLLPHVTLSSILSEGTYKEKVRLVAEFMNLTSETGGAGSIERLVKSFDMSGLHHRTNNFTQGSHDILHIYNRIDPQQFPGKALYVKAVDMIVRLLQLVTLKHFLPAFSRSIQPAQFLTNLFGTNYLLRDVLLVKDLLYVDEEDILQISYRALSEADRISKQFQLLRTTRLLSNDVQKMI</sequence>
<dbReference type="AlphaFoldDB" id="A0A4P6XPM4"/>
<evidence type="ECO:0000313" key="1">
    <source>
        <dbReference type="EMBL" id="QBM89330.1"/>
    </source>
</evidence>
<protein>
    <submittedName>
        <fullName evidence="1">Uncharacterized protein</fullName>
    </submittedName>
</protein>
<proteinExistence type="predicted"/>
<organism evidence="1 2">
    <name type="scientific">Metschnikowia aff. pulcherrima</name>
    <dbReference type="NCBI Taxonomy" id="2163413"/>
    <lineage>
        <taxon>Eukaryota</taxon>
        <taxon>Fungi</taxon>
        <taxon>Dikarya</taxon>
        <taxon>Ascomycota</taxon>
        <taxon>Saccharomycotina</taxon>
        <taxon>Pichiomycetes</taxon>
        <taxon>Metschnikowiaceae</taxon>
        <taxon>Metschnikowia</taxon>
    </lineage>
</organism>
<evidence type="ECO:0000313" key="2">
    <source>
        <dbReference type="Proteomes" id="UP000292447"/>
    </source>
</evidence>
<dbReference type="Proteomes" id="UP000292447">
    <property type="component" value="Chromosome IV"/>
</dbReference>
<gene>
    <name evidence="1" type="ORF">METSCH_D04000</name>
</gene>